<protein>
    <submittedName>
        <fullName evidence="1">Uncharacterized protein</fullName>
    </submittedName>
</protein>
<dbReference type="Proteomes" id="UP001358193">
    <property type="component" value="Segment"/>
</dbReference>
<accession>A0ABZ0Z3Y8</accession>
<dbReference type="EMBL" id="OR769223">
    <property type="protein sequence ID" value="WQJ53871.1"/>
    <property type="molecule type" value="Genomic_DNA"/>
</dbReference>
<evidence type="ECO:0000313" key="1">
    <source>
        <dbReference type="EMBL" id="WQJ53871.1"/>
    </source>
</evidence>
<keyword evidence="2" id="KW-1185">Reference proteome</keyword>
<evidence type="ECO:0000313" key="2">
    <source>
        <dbReference type="Proteomes" id="UP001358193"/>
    </source>
</evidence>
<sequence length="41" mass="5013">MDNNLNHLDVPPEIKNYIKQEIELSVELLKKMYHHYHEKAH</sequence>
<proteinExistence type="predicted"/>
<reference evidence="1 2" key="1">
    <citation type="submission" date="2023-11" db="EMBL/GenBank/DDBJ databases">
        <authorList>
            <person name="Cook R."/>
            <person name="Crisci M."/>
            <person name="Pye H."/>
            <person name="Adriaenssens E."/>
            <person name="Santini J."/>
        </authorList>
    </citation>
    <scope>NUCLEOTIDE SEQUENCE [LARGE SCALE GENOMIC DNA]</scope>
    <source>
        <strain evidence="1">Lak_Megaphage_Sonny</strain>
    </source>
</reference>
<name>A0ABZ0Z3Y8_9CAUD</name>
<organism evidence="1 2">
    <name type="scientific">phage Lak_Megaphage_Sonny</name>
    <dbReference type="NCBI Taxonomy" id="3109229"/>
    <lineage>
        <taxon>Viruses</taxon>
        <taxon>Duplodnaviria</taxon>
        <taxon>Heunggongvirae</taxon>
        <taxon>Uroviricota</taxon>
        <taxon>Caudoviricetes</taxon>
        <taxon>Caudoviricetes code 15 clade</taxon>
    </lineage>
</organism>